<dbReference type="RefSeq" id="WP_125982049.1">
    <property type="nucleotide sequence ID" value="NZ_QXGL01000007.1"/>
</dbReference>
<dbReference type="OrthoDB" id="9992470at2"/>
<protein>
    <submittedName>
        <fullName evidence="2">Uncharacterized protein</fullName>
    </submittedName>
</protein>
<accession>A0A430FEV5</accession>
<keyword evidence="3" id="KW-1185">Reference proteome</keyword>
<dbReference type="Proteomes" id="UP000287533">
    <property type="component" value="Unassembled WGS sequence"/>
</dbReference>
<feature type="transmembrane region" description="Helical" evidence="1">
    <location>
        <begin position="65"/>
        <end position="88"/>
    </location>
</feature>
<keyword evidence="1" id="KW-0812">Transmembrane</keyword>
<comment type="caution">
    <text evidence="2">The sequence shown here is derived from an EMBL/GenBank/DDBJ whole genome shotgun (WGS) entry which is preliminary data.</text>
</comment>
<gene>
    <name evidence="2" type="ORF">D2E25_1800</name>
</gene>
<name>A0A430FEV5_9BIFI</name>
<sequence>MSDDGWDRAGHYGSDLVNDRVAGHVIDSVNSADSATNDDLADSVGWVRGDAKLARKMWFRRRRGWLLAMFLTFSVGIAALGILAWLFGGDLPGVTVFHSDGIGPSVDKALVMLFTVILPCAVAILYLIHRLKGRPQGIVAVRAQWEGVRLIARPDGTDSDGDTVTHNIHTVIFVPADSSDRVVYVPAMYGDHFLRCVFRVRGDRIRLEGFRELTLEQKTAYLKDREYGKGPKLLDEHCTYDEQTEALLVR</sequence>
<evidence type="ECO:0000313" key="3">
    <source>
        <dbReference type="Proteomes" id="UP000287533"/>
    </source>
</evidence>
<keyword evidence="1" id="KW-0472">Membrane</keyword>
<reference evidence="2 3" key="1">
    <citation type="submission" date="2018-09" db="EMBL/GenBank/DDBJ databases">
        <title>Characterization of the phylogenetic diversity of five novel species belonging to the genus Bifidobacterium.</title>
        <authorList>
            <person name="Lugli G.A."/>
            <person name="Duranti S."/>
            <person name="Milani C."/>
        </authorList>
    </citation>
    <scope>NUCLEOTIDE SEQUENCE [LARGE SCALE GENOMIC DNA]</scope>
    <source>
        <strain evidence="2 3">2034B</strain>
    </source>
</reference>
<evidence type="ECO:0000256" key="1">
    <source>
        <dbReference type="SAM" id="Phobius"/>
    </source>
</evidence>
<proteinExistence type="predicted"/>
<dbReference type="EMBL" id="QXGL01000007">
    <property type="protein sequence ID" value="RSX51366.1"/>
    <property type="molecule type" value="Genomic_DNA"/>
</dbReference>
<dbReference type="AlphaFoldDB" id="A0A430FEV5"/>
<evidence type="ECO:0000313" key="2">
    <source>
        <dbReference type="EMBL" id="RSX51366.1"/>
    </source>
</evidence>
<keyword evidence="1" id="KW-1133">Transmembrane helix</keyword>
<feature type="transmembrane region" description="Helical" evidence="1">
    <location>
        <begin position="108"/>
        <end position="128"/>
    </location>
</feature>
<organism evidence="2 3">
    <name type="scientific">Bifidobacterium goeldii</name>
    <dbReference type="NCBI Taxonomy" id="2306975"/>
    <lineage>
        <taxon>Bacteria</taxon>
        <taxon>Bacillati</taxon>
        <taxon>Actinomycetota</taxon>
        <taxon>Actinomycetes</taxon>
        <taxon>Bifidobacteriales</taxon>
        <taxon>Bifidobacteriaceae</taxon>
        <taxon>Bifidobacterium</taxon>
    </lineage>
</organism>